<dbReference type="Proteomes" id="UP000268056">
    <property type="component" value="Unassembled WGS sequence"/>
</dbReference>
<name>A0A3M3YQ64_9PSED</name>
<gene>
    <name evidence="1" type="ORF">ALQ32_200048</name>
</gene>
<dbReference type="Gene3D" id="3.40.1580.10">
    <property type="entry name" value="SMI1/KNR4-like"/>
    <property type="match status" value="1"/>
</dbReference>
<dbReference type="AlphaFoldDB" id="A0A3M3YQ64"/>
<evidence type="ECO:0008006" key="3">
    <source>
        <dbReference type="Google" id="ProtNLM"/>
    </source>
</evidence>
<dbReference type="EMBL" id="RBQC01000121">
    <property type="protein sequence ID" value="RMO84680.1"/>
    <property type="molecule type" value="Genomic_DNA"/>
</dbReference>
<dbReference type="InterPro" id="IPR037883">
    <property type="entry name" value="Knr4/Smi1-like_sf"/>
</dbReference>
<organism evidence="1 2">
    <name type="scientific">Pseudomonas syringae pv. tagetis</name>
    <dbReference type="NCBI Taxonomy" id="129140"/>
    <lineage>
        <taxon>Bacteria</taxon>
        <taxon>Pseudomonadati</taxon>
        <taxon>Pseudomonadota</taxon>
        <taxon>Gammaproteobacteria</taxon>
        <taxon>Pseudomonadales</taxon>
        <taxon>Pseudomonadaceae</taxon>
        <taxon>Pseudomonas</taxon>
    </lineage>
</organism>
<evidence type="ECO:0000313" key="1">
    <source>
        <dbReference type="EMBL" id="RMO84680.1"/>
    </source>
</evidence>
<protein>
    <recommendedName>
        <fullName evidence="3">Knr4/Smi1-like domain-containing protein</fullName>
    </recommendedName>
</protein>
<proteinExistence type="predicted"/>
<reference evidence="1 2" key="1">
    <citation type="submission" date="2018-08" db="EMBL/GenBank/DDBJ databases">
        <title>Recombination of ecologically and evolutionarily significant loci maintains genetic cohesion in the Pseudomonas syringae species complex.</title>
        <authorList>
            <person name="Dillon M."/>
            <person name="Thakur S."/>
            <person name="Almeida R.N.D."/>
            <person name="Weir B.S."/>
            <person name="Guttman D.S."/>
        </authorList>
    </citation>
    <scope>NUCLEOTIDE SEQUENCE [LARGE SCALE GENOMIC DNA]</scope>
    <source>
        <strain evidence="1 2">ICMP 4092</strain>
    </source>
</reference>
<accession>A0A3M3YQ64</accession>
<comment type="caution">
    <text evidence="1">The sequence shown here is derived from an EMBL/GenBank/DDBJ whole genome shotgun (WGS) entry which is preliminary data.</text>
</comment>
<evidence type="ECO:0000313" key="2">
    <source>
        <dbReference type="Proteomes" id="UP000268056"/>
    </source>
</evidence>
<sequence>MLIPLITSTPRISTAEFDNLEKGIGGQLPPDFKDIYLSINGGNIDDSKDSNSLLLPGFLPIRYGKVPMEHGL</sequence>